<reference evidence="2 3" key="1">
    <citation type="journal article" date="2019" name="Environ. Microbiol.">
        <title>The phytopathogenic nature of Dickeya aquatica 174/2 and the dynamic early evolution of Dickeya pathogenicity.</title>
        <authorList>
            <person name="Duprey A."/>
            <person name="Taib N."/>
            <person name="Leonard S."/>
            <person name="Garin T."/>
            <person name="Flandrois J.P."/>
            <person name="Nasser W."/>
            <person name="Brochier-Armanet C."/>
            <person name="Reverchon S."/>
        </authorList>
    </citation>
    <scope>NUCLEOTIDE SEQUENCE [LARGE SCALE GENOMIC DNA]</scope>
    <source>
        <strain evidence="2 3">NCPPB 569</strain>
    </source>
</reference>
<sequence length="290" mass="32543">MDLSVINAGYSHSQDPTTSLSNAGQRLDTEKRDPLTGKTITAPTSIKVSQETLTRWRQGTSQSEPLSKEEQDKLTRTIRDLRNDIITRTASGVSLDNPLFKDPFTASNALLFSSWANNINADSHLSKEDLLTLVHDVLAYGFTDQQSNITSAMQLSVKKAELTAIKDKYLNSDYQQQAQAAINSFFSQKVANEDSISKALMEGEYRIGIEMGDTARAAWAQSQLQKYDTGTSDVQLKRQHIFALASNNNVDGWFDSFRHYLQTSPSPSDWEQHNIDALQSQWQQFQQRLG</sequence>
<keyword evidence="3" id="KW-1185">Reference proteome</keyword>
<feature type="compositionally biased region" description="Polar residues" evidence="1">
    <location>
        <begin position="38"/>
        <end position="65"/>
    </location>
</feature>
<organism evidence="2 3">
    <name type="scientific">Dickeya poaceiphila</name>
    <dbReference type="NCBI Taxonomy" id="568768"/>
    <lineage>
        <taxon>Bacteria</taxon>
        <taxon>Pseudomonadati</taxon>
        <taxon>Pseudomonadota</taxon>
        <taxon>Gammaproteobacteria</taxon>
        <taxon>Enterobacterales</taxon>
        <taxon>Pectobacteriaceae</taxon>
        <taxon>Dickeya</taxon>
    </lineage>
</organism>
<evidence type="ECO:0000313" key="2">
    <source>
        <dbReference type="EMBL" id="QDX31453.1"/>
    </source>
</evidence>
<gene>
    <name evidence="2" type="ORF">Dpoa569_0003483</name>
</gene>
<dbReference type="AlphaFoldDB" id="A0A5B8IBM5"/>
<dbReference type="OrthoDB" id="6433781at2"/>
<dbReference type="Proteomes" id="UP000320591">
    <property type="component" value="Chromosome"/>
</dbReference>
<evidence type="ECO:0000256" key="1">
    <source>
        <dbReference type="SAM" id="MobiDB-lite"/>
    </source>
</evidence>
<evidence type="ECO:0000313" key="3">
    <source>
        <dbReference type="Proteomes" id="UP000320591"/>
    </source>
</evidence>
<name>A0A5B8IBM5_9GAMM</name>
<feature type="region of interest" description="Disordered" evidence="1">
    <location>
        <begin position="1"/>
        <end position="72"/>
    </location>
</feature>
<proteinExistence type="predicted"/>
<accession>A0A5B8IBM5</accession>
<dbReference type="KEGG" id="dic:Dpoa569_0003483"/>
<protein>
    <submittedName>
        <fullName evidence="2">Uncharacterized protein</fullName>
    </submittedName>
</protein>
<dbReference type="EMBL" id="CP042220">
    <property type="protein sequence ID" value="QDX31453.1"/>
    <property type="molecule type" value="Genomic_DNA"/>
</dbReference>
<feature type="compositionally biased region" description="Polar residues" evidence="1">
    <location>
        <begin position="10"/>
        <end position="24"/>
    </location>
</feature>
<dbReference type="RefSeq" id="WP_042868308.1">
    <property type="nucleotide sequence ID" value="NZ_CM001975.1"/>
</dbReference>